<feature type="region of interest" description="Disordered" evidence="1">
    <location>
        <begin position="202"/>
        <end position="230"/>
    </location>
</feature>
<evidence type="ECO:0000256" key="1">
    <source>
        <dbReference type="SAM" id="MobiDB-lite"/>
    </source>
</evidence>
<dbReference type="PANTHER" id="PTHR47194">
    <property type="entry name" value="SORTING NEXIN-29-RELATED"/>
    <property type="match status" value="1"/>
</dbReference>
<dbReference type="Pfam" id="PF02759">
    <property type="entry name" value="RUN"/>
    <property type="match status" value="1"/>
</dbReference>
<name>A0A915L0X8_ROMCU</name>
<evidence type="ECO:0000313" key="4">
    <source>
        <dbReference type="WBParaSite" id="nRc.2.0.1.t44121-RA"/>
    </source>
</evidence>
<proteinExistence type="predicted"/>
<dbReference type="InterPro" id="IPR004012">
    <property type="entry name" value="Run_dom"/>
</dbReference>
<dbReference type="WBParaSite" id="nRc.2.0.1.t44121-RA">
    <property type="protein sequence ID" value="nRc.2.0.1.t44121-RA"/>
    <property type="gene ID" value="nRc.2.0.1.g44121"/>
</dbReference>
<keyword evidence="3" id="KW-1185">Reference proteome</keyword>
<dbReference type="Proteomes" id="UP000887565">
    <property type="component" value="Unplaced"/>
</dbReference>
<evidence type="ECO:0000313" key="3">
    <source>
        <dbReference type="Proteomes" id="UP000887565"/>
    </source>
</evidence>
<dbReference type="Gene3D" id="1.20.58.900">
    <property type="match status" value="2"/>
</dbReference>
<reference evidence="4" key="1">
    <citation type="submission" date="2022-11" db="UniProtKB">
        <authorList>
            <consortium name="WormBaseParasite"/>
        </authorList>
    </citation>
    <scope>IDENTIFICATION</scope>
</reference>
<dbReference type="SUPFAM" id="SSF140741">
    <property type="entry name" value="RUN domain-like"/>
    <property type="match status" value="1"/>
</dbReference>
<sequence length="268" mass="30022">MERRVEFSQEQESRNVQEIAVKQIILSKLLDSVKQCQSEFGARNELATIENAKVKFLLLQLETVFVHGLKKKLSFLNEFYEQWAFIMDTEMISAFSQMATGMQTILFALKTNDAELNAPPSLNTEEFLTNSSSNSILFSESATNNKRIPQPILNLQSSKTVVASTPKSSNTNKQAKSSHYVVSLHFKDSGCQMRVVFPDRSSSLSTPIMKSASADNPFSDDKNTKSPVSEENLLYLEKVDPATHDFTSDCTDNVFTIDSTDREDDSTS</sequence>
<accession>A0A915L0X8</accession>
<dbReference type="AlphaFoldDB" id="A0A915L0X8"/>
<evidence type="ECO:0000259" key="2">
    <source>
        <dbReference type="Pfam" id="PF02759"/>
    </source>
</evidence>
<dbReference type="InterPro" id="IPR037213">
    <property type="entry name" value="Run_dom_sf"/>
</dbReference>
<protein>
    <recommendedName>
        <fullName evidence="2">RUN domain-containing protein</fullName>
    </recommendedName>
</protein>
<organism evidence="3 4">
    <name type="scientific">Romanomermis culicivorax</name>
    <name type="common">Nematode worm</name>
    <dbReference type="NCBI Taxonomy" id="13658"/>
    <lineage>
        <taxon>Eukaryota</taxon>
        <taxon>Metazoa</taxon>
        <taxon>Ecdysozoa</taxon>
        <taxon>Nematoda</taxon>
        <taxon>Enoplea</taxon>
        <taxon>Dorylaimia</taxon>
        <taxon>Mermithida</taxon>
        <taxon>Mermithoidea</taxon>
        <taxon>Mermithidae</taxon>
        <taxon>Romanomermis</taxon>
    </lineage>
</organism>
<dbReference type="PANTHER" id="PTHR47194:SF3">
    <property type="entry name" value="SORTING NEXIN 29"/>
    <property type="match status" value="1"/>
</dbReference>
<feature type="domain" description="RUN" evidence="2">
    <location>
        <begin position="65"/>
        <end position="111"/>
    </location>
</feature>
<feature type="compositionally biased region" description="Polar residues" evidence="1">
    <location>
        <begin position="202"/>
        <end position="216"/>
    </location>
</feature>